<gene>
    <name evidence="3" type="ORF">CP99DC5_0713</name>
</gene>
<sequence length="354" mass="39428">MKSTITKYLTSISLTFALCTNLYADDASQTSEIQENQDTQIQIDHKSDSVSNIFWQSTYATMCGMNAGRVSVDSLSDRAFNIEGGALGLCLYQKDDIEKRGFHMDGTGFYTGISAEAASRYKVGFHFVAQNTHAMANASHNEVTTDYLSLGSQWQINCFQGKLILVGNYLYTLGNHQINPTDSQRVEDCCDAFESQTIGNSLSCYFPIKAKTNHRLTVTPFVCYQAFSSRLNKIQEQSTYLQTLLASDVFLDVSLPFGLHNALVFHGCCPSVWELQVAYKPTVFRTVPVVDSIVVADNSSWTSSPIDVSYHAFSINFRNNIQLLKHLHINCNYQCDISSSTCNHYLLAGGKLSF</sequence>
<dbReference type="RefSeq" id="WP_014943730.1">
    <property type="nucleotide sequence ID" value="NZ_KE356190.1"/>
</dbReference>
<comment type="caution">
    <text evidence="3">The sequence shown here is derived from an EMBL/GenBank/DDBJ whole genome shotgun (WGS) entry which is preliminary data.</text>
</comment>
<proteinExistence type="predicted"/>
<keyword evidence="1" id="KW-0732">Signal</keyword>
<dbReference type="Proteomes" id="UP000014627">
    <property type="component" value="Unassembled WGS sequence"/>
</dbReference>
<keyword evidence="4" id="KW-1185">Reference proteome</keyword>
<feature type="signal peptide" evidence="1">
    <location>
        <begin position="1"/>
        <end position="24"/>
    </location>
</feature>
<dbReference type="InterPro" id="IPR036709">
    <property type="entry name" value="Autotransporte_beta_dom_sf"/>
</dbReference>
<reference evidence="3 4" key="1">
    <citation type="submission" date="2013-04" db="EMBL/GenBank/DDBJ databases">
        <title>Genome sequence of Chlamydia psittaci 99DC5.</title>
        <authorList>
            <person name="Huot-Creasy H."/>
            <person name="McCracken C.L."/>
            <person name="Humphries M."/>
            <person name="Sachse K."/>
            <person name="Laroucau K."/>
            <person name="Bavoil P."/>
            <person name="Myers G.S."/>
        </authorList>
    </citation>
    <scope>NUCLEOTIDE SEQUENCE [LARGE SCALE GENOMIC DNA]</scope>
    <source>
        <strain evidence="3 4">99DC5</strain>
    </source>
</reference>
<dbReference type="SMART" id="SM00869">
    <property type="entry name" value="Autotransporter"/>
    <property type="match status" value="1"/>
</dbReference>
<dbReference type="SUPFAM" id="SSF103515">
    <property type="entry name" value="Autotransporter"/>
    <property type="match status" value="1"/>
</dbReference>
<accession>A0ABN0MPY8</accession>
<dbReference type="InterPro" id="IPR005546">
    <property type="entry name" value="Autotransporte_beta"/>
</dbReference>
<dbReference type="Gene3D" id="2.40.128.130">
    <property type="entry name" value="Autotransporter beta-domain"/>
    <property type="match status" value="1"/>
</dbReference>
<feature type="domain" description="Autotransporter" evidence="2">
    <location>
        <begin position="47"/>
        <end position="354"/>
    </location>
</feature>
<evidence type="ECO:0000259" key="2">
    <source>
        <dbReference type="PROSITE" id="PS51208"/>
    </source>
</evidence>
<protein>
    <submittedName>
        <fullName evidence="3">Autotransporter beta-domain protein</fullName>
    </submittedName>
</protein>
<evidence type="ECO:0000313" key="4">
    <source>
        <dbReference type="Proteomes" id="UP000014627"/>
    </source>
</evidence>
<dbReference type="Pfam" id="PF03797">
    <property type="entry name" value="Autotransporter"/>
    <property type="match status" value="1"/>
</dbReference>
<feature type="chain" id="PRO_5045121473" evidence="1">
    <location>
        <begin position="25"/>
        <end position="354"/>
    </location>
</feature>
<organism evidence="3 4">
    <name type="scientific">Chlamydia psittaci 99DC5</name>
    <dbReference type="NCBI Taxonomy" id="1112251"/>
    <lineage>
        <taxon>Bacteria</taxon>
        <taxon>Pseudomonadati</taxon>
        <taxon>Chlamydiota</taxon>
        <taxon>Chlamydiia</taxon>
        <taxon>Chlamydiales</taxon>
        <taxon>Chlamydiaceae</taxon>
        <taxon>Chlamydia/Chlamydophila group</taxon>
        <taxon>Chlamydia</taxon>
    </lineage>
</organism>
<name>A0ABN0MPY8_CHLPS</name>
<dbReference type="EMBL" id="ATLC01000045">
    <property type="protein sequence ID" value="EPJ28243.1"/>
    <property type="molecule type" value="Genomic_DNA"/>
</dbReference>
<dbReference type="PROSITE" id="PS51208">
    <property type="entry name" value="AUTOTRANSPORTER"/>
    <property type="match status" value="1"/>
</dbReference>
<evidence type="ECO:0000313" key="3">
    <source>
        <dbReference type="EMBL" id="EPJ28243.1"/>
    </source>
</evidence>
<evidence type="ECO:0000256" key="1">
    <source>
        <dbReference type="SAM" id="SignalP"/>
    </source>
</evidence>